<dbReference type="EMBL" id="CAXAMM010009491">
    <property type="protein sequence ID" value="CAK9020550.1"/>
    <property type="molecule type" value="Genomic_DNA"/>
</dbReference>
<evidence type="ECO:0000313" key="1">
    <source>
        <dbReference type="EMBL" id="CAK9020550.1"/>
    </source>
</evidence>
<comment type="caution">
    <text evidence="1">The sequence shown here is derived from an EMBL/GenBank/DDBJ whole genome shotgun (WGS) entry which is preliminary data.</text>
</comment>
<evidence type="ECO:0000313" key="2">
    <source>
        <dbReference type="Proteomes" id="UP001642464"/>
    </source>
</evidence>
<dbReference type="Proteomes" id="UP001642464">
    <property type="component" value="Unassembled WGS sequence"/>
</dbReference>
<keyword evidence="2" id="KW-1185">Reference proteome</keyword>
<gene>
    <name evidence="1" type="ORF">SCF082_LOCUS14955</name>
</gene>
<feature type="non-terminal residue" evidence="1">
    <location>
        <position position="1"/>
    </location>
</feature>
<organism evidence="1 2">
    <name type="scientific">Durusdinium trenchii</name>
    <dbReference type="NCBI Taxonomy" id="1381693"/>
    <lineage>
        <taxon>Eukaryota</taxon>
        <taxon>Sar</taxon>
        <taxon>Alveolata</taxon>
        <taxon>Dinophyceae</taxon>
        <taxon>Suessiales</taxon>
        <taxon>Symbiodiniaceae</taxon>
        <taxon>Durusdinium</taxon>
    </lineage>
</organism>
<feature type="non-terminal residue" evidence="1">
    <location>
        <position position="56"/>
    </location>
</feature>
<sequence>DFATQVHFWTLYREQCDLLGIPYGKHVERDAFCREVISARVEENHFHNKKIPCFED</sequence>
<protein>
    <submittedName>
        <fullName evidence="1">Uncharacterized protein</fullName>
    </submittedName>
</protein>
<reference evidence="1 2" key="1">
    <citation type="submission" date="2024-02" db="EMBL/GenBank/DDBJ databases">
        <authorList>
            <person name="Chen Y."/>
            <person name="Shah S."/>
            <person name="Dougan E. K."/>
            <person name="Thang M."/>
            <person name="Chan C."/>
        </authorList>
    </citation>
    <scope>NUCLEOTIDE SEQUENCE [LARGE SCALE GENOMIC DNA]</scope>
</reference>
<proteinExistence type="predicted"/>
<accession>A0ABP0K1B7</accession>
<name>A0ABP0K1B7_9DINO</name>